<evidence type="ECO:0000256" key="1">
    <source>
        <dbReference type="SAM" id="MobiDB-lite"/>
    </source>
</evidence>
<keyword evidence="3" id="KW-1185">Reference proteome</keyword>
<accession>A0A8J4YMN5</accession>
<dbReference type="Proteomes" id="UP000770661">
    <property type="component" value="Unassembled WGS sequence"/>
</dbReference>
<sequence>MGKGLSVIPLLKNLKLKSSKDHLKFFPQFWASSSPIEEEGIIYSPGAGFPAISVGAPVFSSPRRMETGLYGHRRVNAVTVPDAYPPTKKEHWGQHLLKKTRERVYQGQGDKRPSNWPNTFNRATDIPGGKVGLARYDPKRPKSPPSWSTLPLLLGRPSAFRGMGGSTGDSVPTRGRTVPLTPATWASYNWAASGEAAFKNLRNFPSQVPSHRSHFAKPFALQTDASDTALWGCTYKSGGSFGGLGAPPTPPKPQCAEHISPPPRTLPPHSLGGPGESQHCVPEPRQKRVLRGNFVLTKFTSPPRRP</sequence>
<comment type="caution">
    <text evidence="2">The sequence shown here is derived from an EMBL/GenBank/DDBJ whole genome shotgun (WGS) entry which is preliminary data.</text>
</comment>
<dbReference type="AlphaFoldDB" id="A0A8J4YMN5"/>
<name>A0A8J4YMN5_CHIOP</name>
<evidence type="ECO:0000313" key="3">
    <source>
        <dbReference type="Proteomes" id="UP000770661"/>
    </source>
</evidence>
<gene>
    <name evidence="2" type="ORF">GWK47_029973</name>
</gene>
<feature type="region of interest" description="Disordered" evidence="1">
    <location>
        <begin position="244"/>
        <end position="306"/>
    </location>
</feature>
<evidence type="ECO:0000313" key="2">
    <source>
        <dbReference type="EMBL" id="KAG0729610.1"/>
    </source>
</evidence>
<organism evidence="2 3">
    <name type="scientific">Chionoecetes opilio</name>
    <name type="common">Atlantic snow crab</name>
    <name type="synonym">Cancer opilio</name>
    <dbReference type="NCBI Taxonomy" id="41210"/>
    <lineage>
        <taxon>Eukaryota</taxon>
        <taxon>Metazoa</taxon>
        <taxon>Ecdysozoa</taxon>
        <taxon>Arthropoda</taxon>
        <taxon>Crustacea</taxon>
        <taxon>Multicrustacea</taxon>
        <taxon>Malacostraca</taxon>
        <taxon>Eumalacostraca</taxon>
        <taxon>Eucarida</taxon>
        <taxon>Decapoda</taxon>
        <taxon>Pleocyemata</taxon>
        <taxon>Brachyura</taxon>
        <taxon>Eubrachyura</taxon>
        <taxon>Majoidea</taxon>
        <taxon>Majidae</taxon>
        <taxon>Chionoecetes</taxon>
    </lineage>
</organism>
<dbReference type="EMBL" id="JACEEZ010000999">
    <property type="protein sequence ID" value="KAG0729610.1"/>
    <property type="molecule type" value="Genomic_DNA"/>
</dbReference>
<proteinExistence type="predicted"/>
<feature type="region of interest" description="Disordered" evidence="1">
    <location>
        <begin position="107"/>
        <end position="130"/>
    </location>
</feature>
<reference evidence="2" key="1">
    <citation type="submission" date="2020-07" db="EMBL/GenBank/DDBJ databases">
        <title>The High-quality genome of the commercially important snow crab, Chionoecetes opilio.</title>
        <authorList>
            <person name="Jeong J.-H."/>
            <person name="Ryu S."/>
        </authorList>
    </citation>
    <scope>NUCLEOTIDE SEQUENCE</scope>
    <source>
        <strain evidence="2">MADBK_172401_WGS</strain>
        <tissue evidence="2">Digestive gland</tissue>
    </source>
</reference>
<protein>
    <submittedName>
        <fullName evidence="2">Uncharacterized protein</fullName>
    </submittedName>
</protein>